<dbReference type="AlphaFoldDB" id="A0A917PTM2"/>
<dbReference type="EMBL" id="BMNQ01000012">
    <property type="protein sequence ID" value="GGJ92031.1"/>
    <property type="molecule type" value="Genomic_DNA"/>
</dbReference>
<reference evidence="2" key="2">
    <citation type="submission" date="2020-09" db="EMBL/GenBank/DDBJ databases">
        <authorList>
            <person name="Sun Q."/>
            <person name="Ohkuma M."/>
        </authorList>
    </citation>
    <scope>NUCLEOTIDE SEQUENCE</scope>
    <source>
        <strain evidence="2">JCM 12580</strain>
    </source>
</reference>
<evidence type="ECO:0000313" key="3">
    <source>
        <dbReference type="Proteomes" id="UP000658382"/>
    </source>
</evidence>
<name>A0A917PTM2_9BACI</name>
<comment type="caution">
    <text evidence="2">The sequence shown here is derived from an EMBL/GenBank/DDBJ whole genome shotgun (WGS) entry which is preliminary data.</text>
</comment>
<protein>
    <recommendedName>
        <fullName evidence="1">Reverse transcriptase domain-containing protein</fullName>
    </recommendedName>
</protein>
<evidence type="ECO:0000313" key="2">
    <source>
        <dbReference type="EMBL" id="GGJ92031.1"/>
    </source>
</evidence>
<proteinExistence type="predicted"/>
<sequence>MITKLARIAEIAKTKPKERFTSLVHLLNKQGLKDCYLELPAGKAAGIDKQTKEKYGTNLETNLEDLVARMKRQAYKPQASRRTYIPKDERSNRPLGIPAFEDKIVQKALSKILTAIYEQKFKGFSYGFRPGRNQHQALQGLDGVIMHPTCRYVVDADIKGFFNHVDHDWLMTFLEHDIADPNFLRLIRRFLKAGIMEDGKFEATREGTPQGGLCKASHNPPYAKKVIMQSNRLKSLYFNDPIHFSSHNIRSIAECQSLECFKQKTTSNRSMMIQEMLQLSSFHSLCP</sequence>
<gene>
    <name evidence="2" type="ORF">GCM10007063_13270</name>
</gene>
<dbReference type="PANTHER" id="PTHR34047:SF8">
    <property type="entry name" value="PROTEIN YKFC"/>
    <property type="match status" value="1"/>
</dbReference>
<keyword evidence="3" id="KW-1185">Reference proteome</keyword>
<dbReference type="InterPro" id="IPR043502">
    <property type="entry name" value="DNA/RNA_pol_sf"/>
</dbReference>
<dbReference type="PANTHER" id="PTHR34047">
    <property type="entry name" value="NUCLEAR INTRON MATURASE 1, MITOCHONDRIAL-RELATED"/>
    <property type="match status" value="1"/>
</dbReference>
<dbReference type="Pfam" id="PF00078">
    <property type="entry name" value="RVT_1"/>
    <property type="match status" value="1"/>
</dbReference>
<organism evidence="2 3">
    <name type="scientific">Lentibacillus kapialis</name>
    <dbReference type="NCBI Taxonomy" id="340214"/>
    <lineage>
        <taxon>Bacteria</taxon>
        <taxon>Bacillati</taxon>
        <taxon>Bacillota</taxon>
        <taxon>Bacilli</taxon>
        <taxon>Bacillales</taxon>
        <taxon>Bacillaceae</taxon>
        <taxon>Lentibacillus</taxon>
    </lineage>
</organism>
<accession>A0A917PTM2</accession>
<dbReference type="CDD" id="cd01651">
    <property type="entry name" value="RT_G2_intron"/>
    <property type="match status" value="1"/>
</dbReference>
<reference evidence="2" key="1">
    <citation type="journal article" date="2014" name="Int. J. Syst. Evol. Microbiol.">
        <title>Complete genome sequence of Corynebacterium casei LMG S-19264T (=DSM 44701T), isolated from a smear-ripened cheese.</title>
        <authorList>
            <consortium name="US DOE Joint Genome Institute (JGI-PGF)"/>
            <person name="Walter F."/>
            <person name="Albersmeier A."/>
            <person name="Kalinowski J."/>
            <person name="Ruckert C."/>
        </authorList>
    </citation>
    <scope>NUCLEOTIDE SEQUENCE</scope>
    <source>
        <strain evidence="2">JCM 12580</strain>
    </source>
</reference>
<dbReference type="SUPFAM" id="SSF56672">
    <property type="entry name" value="DNA/RNA polymerases"/>
    <property type="match status" value="1"/>
</dbReference>
<feature type="domain" description="Reverse transcriptase" evidence="1">
    <location>
        <begin position="85"/>
        <end position="212"/>
    </location>
</feature>
<dbReference type="InterPro" id="IPR051083">
    <property type="entry name" value="GrpII_Intron_Splice-Mob/Def"/>
</dbReference>
<dbReference type="RefSeq" id="WP_188632308.1">
    <property type="nucleotide sequence ID" value="NZ_BMNQ01000012.1"/>
</dbReference>
<evidence type="ECO:0000259" key="1">
    <source>
        <dbReference type="Pfam" id="PF00078"/>
    </source>
</evidence>
<dbReference type="Proteomes" id="UP000658382">
    <property type="component" value="Unassembled WGS sequence"/>
</dbReference>
<dbReference type="InterPro" id="IPR000477">
    <property type="entry name" value="RT_dom"/>
</dbReference>